<dbReference type="Proteomes" id="UP000177751">
    <property type="component" value="Unassembled WGS sequence"/>
</dbReference>
<evidence type="ECO:0000313" key="2">
    <source>
        <dbReference type="Proteomes" id="UP000177751"/>
    </source>
</evidence>
<protein>
    <recommendedName>
        <fullName evidence="3">Addiction module toxin RelE</fullName>
    </recommendedName>
</protein>
<dbReference type="AlphaFoldDB" id="A0A1G2JBI7"/>
<organism evidence="1 2">
    <name type="scientific">Candidatus Staskawiczbacteria bacterium RIFOXYC1_FULL_38_18</name>
    <dbReference type="NCBI Taxonomy" id="1802229"/>
    <lineage>
        <taxon>Bacteria</taxon>
        <taxon>Candidatus Staskawicziibacteriota</taxon>
    </lineage>
</organism>
<evidence type="ECO:0000313" key="1">
    <source>
        <dbReference type="EMBL" id="OGZ83648.1"/>
    </source>
</evidence>
<dbReference type="EMBL" id="MHPP01000030">
    <property type="protein sequence ID" value="OGZ83648.1"/>
    <property type="molecule type" value="Genomic_DNA"/>
</dbReference>
<name>A0A1G2JBI7_9BACT</name>
<accession>A0A1G2JBI7</accession>
<reference evidence="1 2" key="1">
    <citation type="journal article" date="2016" name="Nat. Commun.">
        <title>Thousands of microbial genomes shed light on interconnected biogeochemical processes in an aquifer system.</title>
        <authorList>
            <person name="Anantharaman K."/>
            <person name="Brown C.T."/>
            <person name="Hug L.A."/>
            <person name="Sharon I."/>
            <person name="Castelle C.J."/>
            <person name="Probst A.J."/>
            <person name="Thomas B.C."/>
            <person name="Singh A."/>
            <person name="Wilkins M.J."/>
            <person name="Karaoz U."/>
            <person name="Brodie E.L."/>
            <person name="Williams K.H."/>
            <person name="Hubbard S.S."/>
            <person name="Banfield J.F."/>
        </authorList>
    </citation>
    <scope>NUCLEOTIDE SEQUENCE [LARGE SCALE GENOMIC DNA]</scope>
</reference>
<evidence type="ECO:0008006" key="3">
    <source>
        <dbReference type="Google" id="ProtNLM"/>
    </source>
</evidence>
<dbReference type="STRING" id="1802229.A2401_00335"/>
<comment type="caution">
    <text evidence="1">The sequence shown here is derived from an EMBL/GenBank/DDBJ whole genome shotgun (WGS) entry which is preliminary data.</text>
</comment>
<gene>
    <name evidence="1" type="ORF">A2401_00335</name>
</gene>
<proteinExistence type="predicted"/>
<sequence length="131" mass="15234">MTSTNYSVSVQPYAERHFIKNFRKKYKGAWDITWKAICQEFQRFDSLLETSIAETITDRGNIRIAKTEFRVHGTNESKKTSGNRCIVAVHKDTYSVNVLLVYHKNDLGNGNETAKWKQIIKDNYPIYRGLL</sequence>